<dbReference type="InterPro" id="IPR050447">
    <property type="entry name" value="Erg6_SMT_methyltransf"/>
</dbReference>
<dbReference type="Proteomes" id="UP000285625">
    <property type="component" value="Unassembled WGS sequence"/>
</dbReference>
<dbReference type="Pfam" id="PF13649">
    <property type="entry name" value="Methyltransf_25"/>
    <property type="match status" value="1"/>
</dbReference>
<feature type="domain" description="Methyltransferase" evidence="1">
    <location>
        <begin position="41"/>
        <end position="138"/>
    </location>
</feature>
<gene>
    <name evidence="2" type="ORF">BUZ57_05120</name>
</gene>
<dbReference type="STRING" id="1284.SHYC_03325"/>
<keyword evidence="2" id="KW-0489">Methyltransferase</keyword>
<sequence length="254" mass="28944">MKQEAGHTFLAKLGKTRLRPGGKKATDWLIKQGQFSKNKRVLEVACNMCTTSIYLAQTYGCQIDAIDLNKKALMHGQQNVKNAGLEDLIHTQQANAMNLPFEDESFDIVLNEAMLTMLPLVAKTQALKEYYRVLKPGGVLLTHDIAIMNEPQAETIRHDLSEAINVKVTPLPKSEWLELYHSAQFQLIAAQHGPMTLMTPKGMIYDEGFKNTFKIIKNALKKENRPMFKRMYTTFKKHKNDLNYIVFCARKQAK</sequence>
<dbReference type="AlphaFoldDB" id="A0A2T4RL77"/>
<dbReference type="Gene3D" id="3.40.50.150">
    <property type="entry name" value="Vaccinia Virus protein VP39"/>
    <property type="match status" value="1"/>
</dbReference>
<accession>A0A2T4RL77</accession>
<proteinExistence type="predicted"/>
<protein>
    <submittedName>
        <fullName evidence="2">Class I SAM-dependent methyltransferase</fullName>
    </submittedName>
</protein>
<evidence type="ECO:0000313" key="3">
    <source>
        <dbReference type="Proteomes" id="UP000285625"/>
    </source>
</evidence>
<dbReference type="PANTHER" id="PTHR44068">
    <property type="entry name" value="ZGC:194242"/>
    <property type="match status" value="1"/>
</dbReference>
<dbReference type="GO" id="GO:0032259">
    <property type="term" value="P:methylation"/>
    <property type="evidence" value="ECO:0007669"/>
    <property type="project" value="UniProtKB-KW"/>
</dbReference>
<name>A0A2T4RL77_STAHY</name>
<reference evidence="2 3" key="1">
    <citation type="journal article" date="2016" name="Front. Microbiol.">
        <title>Comprehensive Phylogenetic Analysis of Bovine Non-aureus Staphylococci Species Based on Whole-Genome Sequencing.</title>
        <authorList>
            <person name="Naushad S."/>
            <person name="Barkema H.W."/>
            <person name="Luby C."/>
            <person name="Condas L.A."/>
            <person name="Nobrega D.B."/>
            <person name="Carson D.A."/>
            <person name="De Buck J."/>
        </authorList>
    </citation>
    <scope>NUCLEOTIDE SEQUENCE [LARGE SCALE GENOMIC DNA]</scope>
    <source>
        <strain evidence="2 3">SNUC 5959</strain>
    </source>
</reference>
<comment type="caution">
    <text evidence="2">The sequence shown here is derived from an EMBL/GenBank/DDBJ whole genome shotgun (WGS) entry which is preliminary data.</text>
</comment>
<dbReference type="PANTHER" id="PTHR44068:SF11">
    <property type="entry name" value="GERANYL DIPHOSPHATE 2-C-METHYLTRANSFERASE"/>
    <property type="match status" value="1"/>
</dbReference>
<dbReference type="EMBL" id="QXVO01000011">
    <property type="protein sequence ID" value="RIO46303.1"/>
    <property type="molecule type" value="Genomic_DNA"/>
</dbReference>
<evidence type="ECO:0000313" key="2">
    <source>
        <dbReference type="EMBL" id="RIO46303.1"/>
    </source>
</evidence>
<dbReference type="CDD" id="cd02440">
    <property type="entry name" value="AdoMet_MTases"/>
    <property type="match status" value="1"/>
</dbReference>
<dbReference type="RefSeq" id="WP_107632892.1">
    <property type="nucleotide sequence ID" value="NZ_CP118163.1"/>
</dbReference>
<organism evidence="2 3">
    <name type="scientific">Staphylococcus hyicus</name>
    <dbReference type="NCBI Taxonomy" id="1284"/>
    <lineage>
        <taxon>Bacteria</taxon>
        <taxon>Bacillati</taxon>
        <taxon>Bacillota</taxon>
        <taxon>Bacilli</taxon>
        <taxon>Bacillales</taxon>
        <taxon>Staphylococcaceae</taxon>
        <taxon>Staphylococcus</taxon>
    </lineage>
</organism>
<evidence type="ECO:0000259" key="1">
    <source>
        <dbReference type="Pfam" id="PF13649"/>
    </source>
</evidence>
<keyword evidence="2" id="KW-0808">Transferase</keyword>
<dbReference type="InterPro" id="IPR029063">
    <property type="entry name" value="SAM-dependent_MTases_sf"/>
</dbReference>
<dbReference type="GO" id="GO:0008757">
    <property type="term" value="F:S-adenosylmethionine-dependent methyltransferase activity"/>
    <property type="evidence" value="ECO:0007669"/>
    <property type="project" value="InterPro"/>
</dbReference>
<dbReference type="InterPro" id="IPR041698">
    <property type="entry name" value="Methyltransf_25"/>
</dbReference>
<dbReference type="SUPFAM" id="SSF53335">
    <property type="entry name" value="S-adenosyl-L-methionine-dependent methyltransferases"/>
    <property type="match status" value="1"/>
</dbReference>